<name>A0A6A7N2P1_9BURK</name>
<dbReference type="GO" id="GO:0005737">
    <property type="term" value="C:cytoplasm"/>
    <property type="evidence" value="ECO:0007669"/>
    <property type="project" value="TreeGrafter"/>
</dbReference>
<keyword evidence="3" id="KW-1185">Reference proteome</keyword>
<reference evidence="2 3" key="1">
    <citation type="submission" date="2019-10" db="EMBL/GenBank/DDBJ databases">
        <title>Two novel species isolated from a subtropical stream in China.</title>
        <authorList>
            <person name="Lu H."/>
        </authorList>
    </citation>
    <scope>NUCLEOTIDE SEQUENCE [LARGE SCALE GENOMIC DNA]</scope>
    <source>
        <strain evidence="2 3">FT29W</strain>
    </source>
</reference>
<dbReference type="RefSeq" id="WP_152838512.1">
    <property type="nucleotide sequence ID" value="NZ_WHUG01000004.1"/>
</dbReference>
<evidence type="ECO:0000259" key="1">
    <source>
        <dbReference type="Pfam" id="PF01370"/>
    </source>
</evidence>
<accession>A0A6A7N2P1</accession>
<organism evidence="2 3">
    <name type="scientific">Rugamonas aquatica</name>
    <dbReference type="NCBI Taxonomy" id="2743357"/>
    <lineage>
        <taxon>Bacteria</taxon>
        <taxon>Pseudomonadati</taxon>
        <taxon>Pseudomonadota</taxon>
        <taxon>Betaproteobacteria</taxon>
        <taxon>Burkholderiales</taxon>
        <taxon>Oxalobacteraceae</taxon>
        <taxon>Telluria group</taxon>
        <taxon>Rugamonas</taxon>
    </lineage>
</organism>
<dbReference type="SUPFAM" id="SSF51735">
    <property type="entry name" value="NAD(P)-binding Rossmann-fold domains"/>
    <property type="match status" value="1"/>
</dbReference>
<comment type="caution">
    <text evidence="2">The sequence shown here is derived from an EMBL/GenBank/DDBJ whole genome shotgun (WGS) entry which is preliminary data.</text>
</comment>
<dbReference type="InterPro" id="IPR036291">
    <property type="entry name" value="NAD(P)-bd_dom_sf"/>
</dbReference>
<evidence type="ECO:0000313" key="2">
    <source>
        <dbReference type="EMBL" id="MQA39247.1"/>
    </source>
</evidence>
<dbReference type="PANTHER" id="PTHR48079">
    <property type="entry name" value="PROTEIN YEEZ"/>
    <property type="match status" value="1"/>
</dbReference>
<dbReference type="InterPro" id="IPR001509">
    <property type="entry name" value="Epimerase_deHydtase"/>
</dbReference>
<dbReference type="InterPro" id="IPR051783">
    <property type="entry name" value="NAD(P)-dependent_oxidoreduct"/>
</dbReference>
<dbReference type="PANTHER" id="PTHR48079:SF6">
    <property type="entry name" value="NAD(P)-BINDING DOMAIN-CONTAINING PROTEIN-RELATED"/>
    <property type="match status" value="1"/>
</dbReference>
<dbReference type="AlphaFoldDB" id="A0A6A7N2P1"/>
<dbReference type="Pfam" id="PF01370">
    <property type="entry name" value="Epimerase"/>
    <property type="match status" value="1"/>
</dbReference>
<evidence type="ECO:0000313" key="3">
    <source>
        <dbReference type="Proteomes" id="UP000440498"/>
    </source>
</evidence>
<proteinExistence type="predicted"/>
<sequence length="298" mass="31473">MKVFITGAAGFIGGSIAAGLVRAGHQVVGLVRKPEQLDDLATIGVAGVVGTLNDRDLLIAQAQAADAVINAASSDNRAAVEAFIDALAGSGKVFLHTSGSSIVGDASGGEGTDRIYLEDQLPAPTADKAARVAIDDLVLAAAGRGVRSAVLCNTLIYGHGALPRDSVQLPRLLKQARKSGIVRHVGRGLNIWSNVHIDDVVDLYLLALEKTEAGAFYFVESGEASFRDMSAAIARALKLGDPQDWPLEQAKEEWGYEMASYGLGSNSRVRGERARKQLGWAPHRPPVLDWIAGDMLRG</sequence>
<dbReference type="EMBL" id="WHUG01000004">
    <property type="protein sequence ID" value="MQA39247.1"/>
    <property type="molecule type" value="Genomic_DNA"/>
</dbReference>
<dbReference type="Proteomes" id="UP000440498">
    <property type="component" value="Unassembled WGS sequence"/>
</dbReference>
<dbReference type="GO" id="GO:0004029">
    <property type="term" value="F:aldehyde dehydrogenase (NAD+) activity"/>
    <property type="evidence" value="ECO:0007669"/>
    <property type="project" value="TreeGrafter"/>
</dbReference>
<gene>
    <name evidence="2" type="ORF">GEV02_13920</name>
</gene>
<feature type="domain" description="NAD-dependent epimerase/dehydratase" evidence="1">
    <location>
        <begin position="3"/>
        <end position="214"/>
    </location>
</feature>
<dbReference type="Gene3D" id="3.40.50.720">
    <property type="entry name" value="NAD(P)-binding Rossmann-like Domain"/>
    <property type="match status" value="1"/>
</dbReference>
<protein>
    <submittedName>
        <fullName evidence="2">NAD-dependent epimerase/dehydratase family protein</fullName>
    </submittedName>
</protein>